<accession>A0A1F6CD75</accession>
<comment type="caution">
    <text evidence="2">The sequence shown here is derived from an EMBL/GenBank/DDBJ whole genome shotgun (WGS) entry which is preliminary data.</text>
</comment>
<organism evidence="2 3">
    <name type="scientific">Candidatus Kaiserbacteria bacterium RIFCSPHIGHO2_01_FULL_49_13</name>
    <dbReference type="NCBI Taxonomy" id="1798477"/>
    <lineage>
        <taxon>Bacteria</taxon>
        <taxon>Candidatus Kaiseribacteriota</taxon>
    </lineage>
</organism>
<sequence length="319" mass="35178">MGYFVTVLLIIGVGLLVWKLGKNIVTTSKQETGKAFGPTLISMATWGTPILLAVATVWNTAYQVPAGHVGIVYTFGGITGQRGDGLQWVAPWQSLHNASIQVQGHKFQKLASFSNETQDVFVDATINVQVSPQQIQELYRDVGPNYFDILVRPRVLQAFKDETVKYTSVNVAPNREAIRQAVRVRLTNELKTHSITVQDLLIDNISFTPKFQNAIEEKQAQSQLALAEKEKIVGERAKADQAIETARGTAQAILVNAEKQAEANRKLAESITPEYIQYIFANKLAPNVSVMMVPSGQQFILSPDMLKKAQVMPTVAAQQ</sequence>
<dbReference type="SMART" id="SM00244">
    <property type="entry name" value="PHB"/>
    <property type="match status" value="1"/>
</dbReference>
<dbReference type="InterPro" id="IPR001107">
    <property type="entry name" value="Band_7"/>
</dbReference>
<dbReference type="InterPro" id="IPR000163">
    <property type="entry name" value="Prohibitin"/>
</dbReference>
<dbReference type="InterPro" id="IPR036013">
    <property type="entry name" value="Band_7/SPFH_dom_sf"/>
</dbReference>
<evidence type="ECO:0000259" key="1">
    <source>
        <dbReference type="SMART" id="SM00244"/>
    </source>
</evidence>
<protein>
    <recommendedName>
        <fullName evidence="1">Band 7 domain-containing protein</fullName>
    </recommendedName>
</protein>
<dbReference type="GO" id="GO:0016020">
    <property type="term" value="C:membrane"/>
    <property type="evidence" value="ECO:0007669"/>
    <property type="project" value="InterPro"/>
</dbReference>
<evidence type="ECO:0000313" key="3">
    <source>
        <dbReference type="Proteomes" id="UP000178344"/>
    </source>
</evidence>
<dbReference type="Gene3D" id="3.30.479.30">
    <property type="entry name" value="Band 7 domain"/>
    <property type="match status" value="1"/>
</dbReference>
<dbReference type="Pfam" id="PF01145">
    <property type="entry name" value="Band_7"/>
    <property type="match status" value="1"/>
</dbReference>
<name>A0A1F6CD75_9BACT</name>
<dbReference type="SUPFAM" id="SSF117892">
    <property type="entry name" value="Band 7/SPFH domain"/>
    <property type="match status" value="1"/>
</dbReference>
<feature type="domain" description="Band 7" evidence="1">
    <location>
        <begin position="59"/>
        <end position="219"/>
    </location>
</feature>
<dbReference type="CDD" id="cd03401">
    <property type="entry name" value="SPFH_prohibitin"/>
    <property type="match status" value="1"/>
</dbReference>
<gene>
    <name evidence="2" type="ORF">A2671_00855</name>
</gene>
<dbReference type="AlphaFoldDB" id="A0A1F6CD75"/>
<proteinExistence type="predicted"/>
<dbReference type="PANTHER" id="PTHR23222:SF0">
    <property type="entry name" value="PROHIBITIN 1"/>
    <property type="match status" value="1"/>
</dbReference>
<dbReference type="Proteomes" id="UP000178344">
    <property type="component" value="Unassembled WGS sequence"/>
</dbReference>
<dbReference type="PANTHER" id="PTHR23222">
    <property type="entry name" value="PROHIBITIN"/>
    <property type="match status" value="1"/>
</dbReference>
<reference evidence="2 3" key="1">
    <citation type="journal article" date="2016" name="Nat. Commun.">
        <title>Thousands of microbial genomes shed light on interconnected biogeochemical processes in an aquifer system.</title>
        <authorList>
            <person name="Anantharaman K."/>
            <person name="Brown C.T."/>
            <person name="Hug L.A."/>
            <person name="Sharon I."/>
            <person name="Castelle C.J."/>
            <person name="Probst A.J."/>
            <person name="Thomas B.C."/>
            <person name="Singh A."/>
            <person name="Wilkins M.J."/>
            <person name="Karaoz U."/>
            <person name="Brodie E.L."/>
            <person name="Williams K.H."/>
            <person name="Hubbard S.S."/>
            <person name="Banfield J.F."/>
        </authorList>
    </citation>
    <scope>NUCLEOTIDE SEQUENCE [LARGE SCALE GENOMIC DNA]</scope>
</reference>
<evidence type="ECO:0000313" key="2">
    <source>
        <dbReference type="EMBL" id="OGG47106.1"/>
    </source>
</evidence>
<dbReference type="EMBL" id="MFKQ01000030">
    <property type="protein sequence ID" value="OGG47106.1"/>
    <property type="molecule type" value="Genomic_DNA"/>
</dbReference>